<evidence type="ECO:0000313" key="1">
    <source>
        <dbReference type="EMBL" id="GFQ76804.1"/>
    </source>
</evidence>
<protein>
    <submittedName>
        <fullName evidence="1">Uncharacterized protein</fullName>
    </submittedName>
</protein>
<accession>A0A8X6KKJ9</accession>
<organism evidence="1 2">
    <name type="scientific">Trichonephila clavata</name>
    <name type="common">Joro spider</name>
    <name type="synonym">Nephila clavata</name>
    <dbReference type="NCBI Taxonomy" id="2740835"/>
    <lineage>
        <taxon>Eukaryota</taxon>
        <taxon>Metazoa</taxon>
        <taxon>Ecdysozoa</taxon>
        <taxon>Arthropoda</taxon>
        <taxon>Chelicerata</taxon>
        <taxon>Arachnida</taxon>
        <taxon>Araneae</taxon>
        <taxon>Araneomorphae</taxon>
        <taxon>Entelegynae</taxon>
        <taxon>Araneoidea</taxon>
        <taxon>Nephilidae</taxon>
        <taxon>Trichonephila</taxon>
    </lineage>
</organism>
<gene>
    <name evidence="1" type="ORF">TNCT_374151</name>
</gene>
<dbReference type="EMBL" id="BMAO01011814">
    <property type="protein sequence ID" value="GFQ76804.1"/>
    <property type="molecule type" value="Genomic_DNA"/>
</dbReference>
<name>A0A8X6KKJ9_TRICU</name>
<reference evidence="1" key="1">
    <citation type="submission" date="2020-07" db="EMBL/GenBank/DDBJ databases">
        <title>Multicomponent nature underlies the extraordinary mechanical properties of spider dragline silk.</title>
        <authorList>
            <person name="Kono N."/>
            <person name="Nakamura H."/>
            <person name="Mori M."/>
            <person name="Yoshida Y."/>
            <person name="Ohtoshi R."/>
            <person name="Malay A.D."/>
            <person name="Moran D.A.P."/>
            <person name="Tomita M."/>
            <person name="Numata K."/>
            <person name="Arakawa K."/>
        </authorList>
    </citation>
    <scope>NUCLEOTIDE SEQUENCE</scope>
</reference>
<dbReference type="Proteomes" id="UP000887116">
    <property type="component" value="Unassembled WGS sequence"/>
</dbReference>
<evidence type="ECO:0000313" key="2">
    <source>
        <dbReference type="Proteomes" id="UP000887116"/>
    </source>
</evidence>
<dbReference type="AlphaFoldDB" id="A0A8X6KKJ9"/>
<keyword evidence="2" id="KW-1185">Reference proteome</keyword>
<dbReference type="OrthoDB" id="10622987at2759"/>
<comment type="caution">
    <text evidence="1">The sequence shown here is derived from an EMBL/GenBank/DDBJ whole genome shotgun (WGS) entry which is preliminary data.</text>
</comment>
<proteinExistence type="predicted"/>
<sequence>MPTEALISPDKPQRVGPLSLLALTRLWPIFCRQSPPPSLMQKIMRSESSKPFYNIVKKPPLLPVHQDQFNYLEFNLKKVLGIFDSATRNGCLTQVTGRKNSILLQLSSDDCAAKSSSTIRHQEPCGPLLERRRARLGESRENGQPKAPVSANEYRFTLRSDSSLVMIPREHKGLYINYVFIEEIMV</sequence>